<name>A0ABS4TMR8_9PSEU</name>
<organism evidence="2 3">
    <name type="scientific">Kibdelosporangium banguiense</name>
    <dbReference type="NCBI Taxonomy" id="1365924"/>
    <lineage>
        <taxon>Bacteria</taxon>
        <taxon>Bacillati</taxon>
        <taxon>Actinomycetota</taxon>
        <taxon>Actinomycetes</taxon>
        <taxon>Pseudonocardiales</taxon>
        <taxon>Pseudonocardiaceae</taxon>
        <taxon>Kibdelosporangium</taxon>
    </lineage>
</organism>
<sequence>MRKWRWHLTALAGLLVVALVLVFIVGGDEQQTPTPGLRPPENVPRVLVALGDSTISGEGAGDYEPGTNGENGDWCHRSRNASIHQTGMPDVAMTISLACSGAASAQVGLGEAKQYTEPSQAGRLAVVARQQRVVAVVVAVGANDDPAFAHTLNDCVEAWFDPGKSGCGAAIGKQWQIRIDAMAPKVAKAVSDIKKVMTGAGYRDTDYELVLQSYAAPIAPNVLANLQDLSGCPFRTEDLRWVREVAVPTLTSGIRRAAQEGGARFLDLSRAGEGHEACSNTDQNKEWFRRLAVSWTDLRAQERATHALQESFHPNAAGHAQVGRCLGEFLLTRDKAAICLPGQDGNLHAAPTIGS</sequence>
<dbReference type="Gene3D" id="3.40.50.1110">
    <property type="entry name" value="SGNH hydrolase"/>
    <property type="match status" value="1"/>
</dbReference>
<dbReference type="InterPro" id="IPR036514">
    <property type="entry name" value="SGNH_hydro_sf"/>
</dbReference>
<gene>
    <name evidence="2" type="ORF">JOF56_006080</name>
</gene>
<feature type="domain" description="SGNH hydrolase-type esterase" evidence="1">
    <location>
        <begin position="49"/>
        <end position="320"/>
    </location>
</feature>
<dbReference type="EMBL" id="JAGINW010000001">
    <property type="protein sequence ID" value="MBP2325695.1"/>
    <property type="molecule type" value="Genomic_DNA"/>
</dbReference>
<evidence type="ECO:0000313" key="3">
    <source>
        <dbReference type="Proteomes" id="UP001519332"/>
    </source>
</evidence>
<dbReference type="Proteomes" id="UP001519332">
    <property type="component" value="Unassembled WGS sequence"/>
</dbReference>
<dbReference type="RefSeq" id="WP_209642863.1">
    <property type="nucleotide sequence ID" value="NZ_JAGINW010000001.1"/>
</dbReference>
<proteinExistence type="predicted"/>
<dbReference type="InterPro" id="IPR037460">
    <property type="entry name" value="SEST-like"/>
</dbReference>
<reference evidence="2 3" key="1">
    <citation type="submission" date="2021-03" db="EMBL/GenBank/DDBJ databases">
        <title>Sequencing the genomes of 1000 actinobacteria strains.</title>
        <authorList>
            <person name="Klenk H.-P."/>
        </authorList>
    </citation>
    <scope>NUCLEOTIDE SEQUENCE [LARGE SCALE GENOMIC DNA]</scope>
    <source>
        <strain evidence="2 3">DSM 46670</strain>
    </source>
</reference>
<accession>A0ABS4TMR8</accession>
<comment type="caution">
    <text evidence="2">The sequence shown here is derived from an EMBL/GenBank/DDBJ whole genome shotgun (WGS) entry which is preliminary data.</text>
</comment>
<dbReference type="SUPFAM" id="SSF52266">
    <property type="entry name" value="SGNH hydrolase"/>
    <property type="match status" value="1"/>
</dbReference>
<dbReference type="PANTHER" id="PTHR37981:SF1">
    <property type="entry name" value="SGNH HYDROLASE-TYPE ESTERASE DOMAIN-CONTAINING PROTEIN"/>
    <property type="match status" value="1"/>
</dbReference>
<dbReference type="InterPro" id="IPR013830">
    <property type="entry name" value="SGNH_hydro"/>
</dbReference>
<keyword evidence="3" id="KW-1185">Reference proteome</keyword>
<evidence type="ECO:0000259" key="1">
    <source>
        <dbReference type="Pfam" id="PF13472"/>
    </source>
</evidence>
<protein>
    <submittedName>
        <fullName evidence="2">Lysophospholipase L1-like esterase</fullName>
    </submittedName>
</protein>
<dbReference type="PANTHER" id="PTHR37981">
    <property type="entry name" value="LIPASE 2"/>
    <property type="match status" value="1"/>
</dbReference>
<dbReference type="Pfam" id="PF13472">
    <property type="entry name" value="Lipase_GDSL_2"/>
    <property type="match status" value="1"/>
</dbReference>
<evidence type="ECO:0000313" key="2">
    <source>
        <dbReference type="EMBL" id="MBP2325695.1"/>
    </source>
</evidence>